<dbReference type="PROSITE" id="PS51257">
    <property type="entry name" value="PROKAR_LIPOPROTEIN"/>
    <property type="match status" value="1"/>
</dbReference>
<evidence type="ECO:0000313" key="1">
    <source>
        <dbReference type="EMBL" id="KEC54893.1"/>
    </source>
</evidence>
<evidence type="ECO:0000313" key="2">
    <source>
        <dbReference type="Proteomes" id="UP000027336"/>
    </source>
</evidence>
<keyword evidence="2" id="KW-1185">Reference proteome</keyword>
<gene>
    <name evidence="1" type="ORF">O99_00791</name>
</gene>
<dbReference type="AlphaFoldDB" id="A0A067WDI8"/>
<comment type="caution">
    <text evidence="1">The sequence shown here is derived from an EMBL/GenBank/DDBJ whole genome shotgun (WGS) entry which is preliminary data.</text>
</comment>
<reference evidence="1 2" key="1">
    <citation type="submission" date="2012-04" db="EMBL/GenBank/DDBJ databases">
        <title>The Genome Sequence of Bartonella rochalimae BMGH.</title>
        <authorList>
            <consortium name="The Broad Institute Genome Sequencing Platform"/>
            <consortium name="The Broad Institute Genome Sequencing Center for Infectious Disease"/>
            <person name="Feldgarden M."/>
            <person name="Kirby J."/>
            <person name="Kosoy M."/>
            <person name="Birtles R."/>
            <person name="Probert W.S."/>
            <person name="Chiaraviglio L."/>
            <person name="Walker B."/>
            <person name="Young S.K."/>
            <person name="Zeng Q."/>
            <person name="Gargeya S."/>
            <person name="Fitzgerald M."/>
            <person name="Haas B."/>
            <person name="Abouelleil A."/>
            <person name="Alvarado L."/>
            <person name="Arachchi H.M."/>
            <person name="Berlin A.M."/>
            <person name="Chapman S.B."/>
            <person name="Goldberg J."/>
            <person name="Griggs A."/>
            <person name="Gujja S."/>
            <person name="Hansen M."/>
            <person name="Howarth C."/>
            <person name="Imamovic A."/>
            <person name="Larimer J."/>
            <person name="McCowen C."/>
            <person name="Montmayeur A."/>
            <person name="Murphy C."/>
            <person name="Neiman D."/>
            <person name="Pearson M."/>
            <person name="Priest M."/>
            <person name="Roberts A."/>
            <person name="Saif S."/>
            <person name="Shea T."/>
            <person name="Sisk P."/>
            <person name="Sykes S."/>
            <person name="Wortman J."/>
            <person name="Nusbaum C."/>
            <person name="Birren B."/>
        </authorList>
    </citation>
    <scope>NUCLEOTIDE SEQUENCE [LARGE SCALE GENOMIC DNA]</scope>
    <source>
        <strain evidence="1 2">ATCC BAA-1498</strain>
    </source>
</reference>
<dbReference type="EMBL" id="AHPK01000014">
    <property type="protein sequence ID" value="KEC54893.1"/>
    <property type="molecule type" value="Genomic_DNA"/>
</dbReference>
<sequence>MITIVKNLIIILFCNVIIFGCGRREILDLPSSTIMNPSQEAFISERKADKPFFLDQLIQ</sequence>
<accession>A0A067WDI8</accession>
<dbReference type="HOGENOM" id="CLU_189713_0_0_5"/>
<name>A0A067WDI8_9HYPH</name>
<proteinExistence type="predicted"/>
<dbReference type="OrthoDB" id="7926647at2"/>
<dbReference type="PATRIC" id="fig|685782.3.peg.812"/>
<dbReference type="RefSeq" id="WP_035006462.1">
    <property type="nucleotide sequence ID" value="NZ_KL407337.1"/>
</dbReference>
<organism evidence="1 2">
    <name type="scientific">Bartonella rochalimae ATCC BAA-1498</name>
    <dbReference type="NCBI Taxonomy" id="685782"/>
    <lineage>
        <taxon>Bacteria</taxon>
        <taxon>Pseudomonadati</taxon>
        <taxon>Pseudomonadota</taxon>
        <taxon>Alphaproteobacteria</taxon>
        <taxon>Hyphomicrobiales</taxon>
        <taxon>Bartonellaceae</taxon>
        <taxon>Bartonella</taxon>
    </lineage>
</organism>
<dbReference type="Proteomes" id="UP000027336">
    <property type="component" value="Unassembled WGS sequence"/>
</dbReference>
<evidence type="ECO:0008006" key="3">
    <source>
        <dbReference type="Google" id="ProtNLM"/>
    </source>
</evidence>
<protein>
    <recommendedName>
        <fullName evidence="3">Lipoprotein</fullName>
    </recommendedName>
</protein>